<reference evidence="2 3" key="1">
    <citation type="submission" date="2024-01" db="EMBL/GenBank/DDBJ databases">
        <title>Hyphobacterium bacterium isolated from marine sediment.</title>
        <authorList>
            <person name="Zhao S."/>
        </authorList>
    </citation>
    <scope>NUCLEOTIDE SEQUENCE [LARGE SCALE GENOMIC DNA]</scope>
    <source>
        <strain evidence="3">HN65</strain>
    </source>
</reference>
<sequence length="257" mass="28976">MILARLARALRNQNWLAVFLEFIIVIAGVVIGFQITAWSEARSSSTQTTIFYQRLAEDLLTEAASRTARIAYLEQAQQYGEGAMNALLAGEPTDSQLIIDLYQASQTWDYSPQRSTYDELLNAGIANAIPDVNIRRELANIYLNLDNSALTISEQTAYRNNIRRFMPHRLQAAVRSECGDIWAFDDRSRVFITLPETCDLTFSPEQLMEMDESMAAYPELVTDLSRQLADLETKLATLRYHIPVIEAFAGELLEAAP</sequence>
<keyword evidence="1" id="KW-0812">Transmembrane</keyword>
<organism evidence="2 3">
    <name type="scientific">Hyphobacterium lacteum</name>
    <dbReference type="NCBI Taxonomy" id="3116575"/>
    <lineage>
        <taxon>Bacteria</taxon>
        <taxon>Pseudomonadati</taxon>
        <taxon>Pseudomonadota</taxon>
        <taxon>Alphaproteobacteria</taxon>
        <taxon>Maricaulales</taxon>
        <taxon>Maricaulaceae</taxon>
        <taxon>Hyphobacterium</taxon>
    </lineage>
</organism>
<feature type="transmembrane region" description="Helical" evidence="1">
    <location>
        <begin position="15"/>
        <end position="38"/>
    </location>
</feature>
<accession>A0ABU7LRP9</accession>
<keyword evidence="3" id="KW-1185">Reference proteome</keyword>
<comment type="caution">
    <text evidence="2">The sequence shown here is derived from an EMBL/GenBank/DDBJ whole genome shotgun (WGS) entry which is preliminary data.</text>
</comment>
<gene>
    <name evidence="2" type="ORF">V0U79_09455</name>
</gene>
<keyword evidence="1" id="KW-1133">Transmembrane helix</keyword>
<dbReference type="EMBL" id="JAZDRP010000005">
    <property type="protein sequence ID" value="MEE2526592.1"/>
    <property type="molecule type" value="Genomic_DNA"/>
</dbReference>
<keyword evidence="1" id="KW-0472">Membrane</keyword>
<evidence type="ECO:0000256" key="1">
    <source>
        <dbReference type="SAM" id="Phobius"/>
    </source>
</evidence>
<name>A0ABU7LRP9_9PROT</name>
<dbReference type="RefSeq" id="WP_330199255.1">
    <property type="nucleotide sequence ID" value="NZ_JAZDRP010000005.1"/>
</dbReference>
<evidence type="ECO:0000313" key="2">
    <source>
        <dbReference type="EMBL" id="MEE2526592.1"/>
    </source>
</evidence>
<evidence type="ECO:0000313" key="3">
    <source>
        <dbReference type="Proteomes" id="UP001354971"/>
    </source>
</evidence>
<proteinExistence type="predicted"/>
<protein>
    <submittedName>
        <fullName evidence="2">Uncharacterized protein</fullName>
    </submittedName>
</protein>
<dbReference type="Proteomes" id="UP001354971">
    <property type="component" value="Unassembled WGS sequence"/>
</dbReference>